<reference evidence="3" key="2">
    <citation type="submission" date="2018-05" db="EMBL/GenBank/DDBJ databases">
        <title>OpunRS2 (Oryza punctata Reference Sequence Version 2).</title>
        <authorList>
            <person name="Zhang J."/>
            <person name="Kudrna D."/>
            <person name="Lee S."/>
            <person name="Talag J."/>
            <person name="Welchert J."/>
            <person name="Wing R.A."/>
        </authorList>
    </citation>
    <scope>NUCLEOTIDE SEQUENCE [LARGE SCALE GENOMIC DNA]</scope>
</reference>
<dbReference type="CDD" id="cd09917">
    <property type="entry name" value="F-box_SF"/>
    <property type="match status" value="1"/>
</dbReference>
<feature type="transmembrane region" description="Helical" evidence="1">
    <location>
        <begin position="186"/>
        <end position="208"/>
    </location>
</feature>
<dbReference type="eggNOG" id="ENOG502R73F">
    <property type="taxonomic scope" value="Eukaryota"/>
</dbReference>
<dbReference type="Gramene" id="OPUNC09G04870.1">
    <property type="protein sequence ID" value="OPUNC09G04870.1"/>
    <property type="gene ID" value="OPUNC09G04870"/>
</dbReference>
<dbReference type="AlphaFoldDB" id="A0A0E0LZT6"/>
<dbReference type="HOGENOM" id="CLU_038427_0_0_1"/>
<sequence length="445" mass="48513">MAINELPDELLESVFLRLASPICLVRAASTCRRWCSVVADAGFLRLYRARNALTVGSYVATDTGYSTNWSHPFSSCLVSSLAFMPAASSPATVTMNSDRFSLDFVPEPDNTCWVLADSHGGLLLLLPQRYYWANSSSISIAVCDPWTRRYRTVIPPLESKHVGCLNAFLLGAGGAEKKKNNHVASVSNFTVLLILYTFGSGAIMAFIFSTVAGTAAAADGDEELRLRLTRSMDLGDLIRPKGVPRSPTDGVAMQFAGRAGGSLYWGTIYGVVLALNESTGELSSLTLPKCTGDGEQPQFYRQWNLRAIGGGAGDDAGRARIVRVVDSDLQLLTPLHGGREEWALEKTLRLPELTRGLPGREDCFVETLFGAKILAVIGRSVVLTPPKEMWAFSVDLETMEVERVYDWGNKRVPKWVFPVKPPWPPALPLDATTASWTSTDVSKKA</sequence>
<evidence type="ECO:0000313" key="3">
    <source>
        <dbReference type="EnsemblPlants" id="OPUNC09G04870.1"/>
    </source>
</evidence>
<dbReference type="SUPFAM" id="SSF81383">
    <property type="entry name" value="F-box domain"/>
    <property type="match status" value="1"/>
</dbReference>
<keyword evidence="4" id="KW-1185">Reference proteome</keyword>
<dbReference type="InterPro" id="IPR036047">
    <property type="entry name" value="F-box-like_dom_sf"/>
</dbReference>
<dbReference type="OMA" id="WVLADSH"/>
<organism evidence="3">
    <name type="scientific">Oryza punctata</name>
    <name type="common">Red rice</name>
    <dbReference type="NCBI Taxonomy" id="4537"/>
    <lineage>
        <taxon>Eukaryota</taxon>
        <taxon>Viridiplantae</taxon>
        <taxon>Streptophyta</taxon>
        <taxon>Embryophyta</taxon>
        <taxon>Tracheophyta</taxon>
        <taxon>Spermatophyta</taxon>
        <taxon>Magnoliopsida</taxon>
        <taxon>Liliopsida</taxon>
        <taxon>Poales</taxon>
        <taxon>Poaceae</taxon>
        <taxon>BOP clade</taxon>
        <taxon>Oryzoideae</taxon>
        <taxon>Oryzeae</taxon>
        <taxon>Oryzinae</taxon>
        <taxon>Oryza</taxon>
    </lineage>
</organism>
<protein>
    <recommendedName>
        <fullName evidence="2">F-box domain-containing protein</fullName>
    </recommendedName>
</protein>
<evidence type="ECO:0000259" key="2">
    <source>
        <dbReference type="PROSITE" id="PS50181"/>
    </source>
</evidence>
<dbReference type="Gene3D" id="1.20.1280.50">
    <property type="match status" value="1"/>
</dbReference>
<name>A0A0E0LZT6_ORYPU</name>
<dbReference type="SMART" id="SM00256">
    <property type="entry name" value="FBOX"/>
    <property type="match status" value="1"/>
</dbReference>
<dbReference type="InterPro" id="IPR001810">
    <property type="entry name" value="F-box_dom"/>
</dbReference>
<accession>A0A0E0LZT6</accession>
<keyword evidence="1" id="KW-0472">Membrane</keyword>
<keyword evidence="1" id="KW-0812">Transmembrane</keyword>
<proteinExistence type="predicted"/>
<keyword evidence="1" id="KW-1133">Transmembrane helix</keyword>
<feature type="domain" description="F-box" evidence="2">
    <location>
        <begin position="1"/>
        <end position="50"/>
    </location>
</feature>
<dbReference type="PANTHER" id="PTHR33207">
    <property type="entry name" value="F-BOX DOMAIN CONTAINING PROTEIN-RELATED"/>
    <property type="match status" value="1"/>
</dbReference>
<reference evidence="3" key="1">
    <citation type="submission" date="2015-04" db="UniProtKB">
        <authorList>
            <consortium name="EnsemblPlants"/>
        </authorList>
    </citation>
    <scope>IDENTIFICATION</scope>
</reference>
<dbReference type="EnsemblPlants" id="OPUNC09G04870.1">
    <property type="protein sequence ID" value="OPUNC09G04870.1"/>
    <property type="gene ID" value="OPUNC09G04870"/>
</dbReference>
<dbReference type="PROSITE" id="PS50181">
    <property type="entry name" value="FBOX"/>
    <property type="match status" value="1"/>
</dbReference>
<evidence type="ECO:0000256" key="1">
    <source>
        <dbReference type="SAM" id="Phobius"/>
    </source>
</evidence>
<dbReference type="Pfam" id="PF12937">
    <property type="entry name" value="F-box-like"/>
    <property type="match status" value="1"/>
</dbReference>
<evidence type="ECO:0000313" key="4">
    <source>
        <dbReference type="Proteomes" id="UP000026962"/>
    </source>
</evidence>
<dbReference type="Proteomes" id="UP000026962">
    <property type="component" value="Chromosome 9"/>
</dbReference>